<dbReference type="InterPro" id="IPR027417">
    <property type="entry name" value="P-loop_NTPase"/>
</dbReference>
<dbReference type="Proteomes" id="UP000054477">
    <property type="component" value="Unassembled WGS sequence"/>
</dbReference>
<dbReference type="STRING" id="1095629.A0A0C9WSN8"/>
<evidence type="ECO:0000256" key="2">
    <source>
        <dbReference type="PROSITE-ProRule" id="PRU00023"/>
    </source>
</evidence>
<feature type="domain" description="Nephrocystin 3-like N-terminal" evidence="4">
    <location>
        <begin position="236"/>
        <end position="399"/>
    </location>
</feature>
<keyword evidence="1" id="KW-0677">Repeat</keyword>
<dbReference type="Pfam" id="PF12796">
    <property type="entry name" value="Ank_2"/>
    <property type="match status" value="1"/>
</dbReference>
<dbReference type="SUPFAM" id="SSF52540">
    <property type="entry name" value="P-loop containing nucleoside triphosphate hydrolases"/>
    <property type="match status" value="1"/>
</dbReference>
<reference evidence="6" key="2">
    <citation type="submission" date="2015-01" db="EMBL/GenBank/DDBJ databases">
        <title>Evolutionary Origins and Diversification of the Mycorrhizal Mutualists.</title>
        <authorList>
            <consortium name="DOE Joint Genome Institute"/>
            <consortium name="Mycorrhizal Genomics Consortium"/>
            <person name="Kohler A."/>
            <person name="Kuo A."/>
            <person name="Nagy L.G."/>
            <person name="Floudas D."/>
            <person name="Copeland A."/>
            <person name="Barry K.W."/>
            <person name="Cichocki N."/>
            <person name="Veneault-Fourrey C."/>
            <person name="LaButti K."/>
            <person name="Lindquist E.A."/>
            <person name="Lipzen A."/>
            <person name="Lundell T."/>
            <person name="Morin E."/>
            <person name="Murat C."/>
            <person name="Riley R."/>
            <person name="Ohm R."/>
            <person name="Sun H."/>
            <person name="Tunlid A."/>
            <person name="Henrissat B."/>
            <person name="Grigoriev I.V."/>
            <person name="Hibbett D.S."/>
            <person name="Martin F."/>
        </authorList>
    </citation>
    <scope>NUCLEOTIDE SEQUENCE [LARGE SCALE GENOMIC DNA]</scope>
    <source>
        <strain evidence="6">LaAM-08-1</strain>
    </source>
</reference>
<dbReference type="SMART" id="SM00248">
    <property type="entry name" value="ANK"/>
    <property type="match status" value="4"/>
</dbReference>
<dbReference type="EMBL" id="KN838779">
    <property type="protein sequence ID" value="KIJ94775.1"/>
    <property type="molecule type" value="Genomic_DNA"/>
</dbReference>
<feature type="non-terminal residue" evidence="5">
    <location>
        <position position="827"/>
    </location>
</feature>
<feature type="repeat" description="ANK" evidence="2">
    <location>
        <begin position="804"/>
        <end position="827"/>
    </location>
</feature>
<organism evidence="5 6">
    <name type="scientific">Laccaria amethystina LaAM-08-1</name>
    <dbReference type="NCBI Taxonomy" id="1095629"/>
    <lineage>
        <taxon>Eukaryota</taxon>
        <taxon>Fungi</taxon>
        <taxon>Dikarya</taxon>
        <taxon>Basidiomycota</taxon>
        <taxon>Agaricomycotina</taxon>
        <taxon>Agaricomycetes</taxon>
        <taxon>Agaricomycetidae</taxon>
        <taxon>Agaricales</taxon>
        <taxon>Agaricineae</taxon>
        <taxon>Hydnangiaceae</taxon>
        <taxon>Laccaria</taxon>
    </lineage>
</organism>
<accession>A0A0C9WSN8</accession>
<dbReference type="HOGENOM" id="CLU_000288_34_23_1"/>
<dbReference type="PANTHER" id="PTHR10039">
    <property type="entry name" value="AMELOGENIN"/>
    <property type="match status" value="1"/>
</dbReference>
<dbReference type="Gene3D" id="3.40.50.300">
    <property type="entry name" value="P-loop containing nucleotide triphosphate hydrolases"/>
    <property type="match status" value="1"/>
</dbReference>
<dbReference type="Pfam" id="PF22939">
    <property type="entry name" value="WHD_GPIID"/>
    <property type="match status" value="1"/>
</dbReference>
<dbReference type="Pfam" id="PF00023">
    <property type="entry name" value="Ank"/>
    <property type="match status" value="1"/>
</dbReference>
<dbReference type="SUPFAM" id="SSF48403">
    <property type="entry name" value="Ankyrin repeat"/>
    <property type="match status" value="1"/>
</dbReference>
<keyword evidence="2" id="KW-0040">ANK repeat</keyword>
<protein>
    <submittedName>
        <fullName evidence="5">Unplaced genomic scaffold K443scaffold_244, whole genome shotgun sequence</fullName>
    </submittedName>
</protein>
<dbReference type="InterPro" id="IPR054471">
    <property type="entry name" value="GPIID_WHD"/>
</dbReference>
<reference evidence="5 6" key="1">
    <citation type="submission" date="2014-04" db="EMBL/GenBank/DDBJ databases">
        <authorList>
            <consortium name="DOE Joint Genome Institute"/>
            <person name="Kuo A."/>
            <person name="Kohler A."/>
            <person name="Nagy L.G."/>
            <person name="Floudas D."/>
            <person name="Copeland A."/>
            <person name="Barry K.W."/>
            <person name="Cichocki N."/>
            <person name="Veneault-Fourrey C."/>
            <person name="LaButti K."/>
            <person name="Lindquist E.A."/>
            <person name="Lipzen A."/>
            <person name="Lundell T."/>
            <person name="Morin E."/>
            <person name="Murat C."/>
            <person name="Sun H."/>
            <person name="Tunlid A."/>
            <person name="Henrissat B."/>
            <person name="Grigoriev I.V."/>
            <person name="Hibbett D.S."/>
            <person name="Martin F."/>
            <person name="Nordberg H.P."/>
            <person name="Cantor M.N."/>
            <person name="Hua S.X."/>
        </authorList>
    </citation>
    <scope>NUCLEOTIDE SEQUENCE [LARGE SCALE GENOMIC DNA]</scope>
    <source>
        <strain evidence="5 6">LaAM-08-1</strain>
    </source>
</reference>
<dbReference type="PROSITE" id="PS50088">
    <property type="entry name" value="ANK_REPEAT"/>
    <property type="match status" value="2"/>
</dbReference>
<feature type="domain" description="GPI inositol-deacylase winged helix" evidence="3">
    <location>
        <begin position="497"/>
        <end position="590"/>
    </location>
</feature>
<dbReference type="PANTHER" id="PTHR10039:SF16">
    <property type="entry name" value="GPI INOSITOL-DEACYLASE"/>
    <property type="match status" value="1"/>
</dbReference>
<sequence length="827" mass="91949">MCTLTSDPFVEPFYSLKKPFTRLLSPIPASAEGISIDIVRPSSAPPILITQSSTIRAANMAIPVTGDQVDVSGDRVVERSQQVLPISADFLSSHLPTSPPIAPVLNEGLATEMTVAFNQVEGPAQGAVDFLQHPSPILTDFPSSDLPISQPNPSEVMPAKASTNLQADIINNISAQNVNTAPNYGTINQGVDPNIQITLEMIRDDQLVKEIYKWLSPPKESVNYNAAYAIVENQPDTCQWFLKGDTFYGWLKQPGFLWIKGKSGSGKTILSSAIIQNVLQTFNSATAYFFFDGRDSQKDFQLHDKLMRSLIWQFSLKCDGRVPKVLVNLYAHCGDGHQEPTLGDLQNTLRTILDGFSSTFIILDALDECTEREKLLNWIQTFTLENDKNLGLHLIVTSRPEQEIEDKFRSSHYLDLVEESESDDLVAYLDYQLQNDSDLKKWNSDTQKEIRLKLLEQADGMFRWAALQLNELKKCRTKADLKKQLANLPQGLDKTYDQILLGINGKDHGYAKTFLQWLSFAVRPLTLKELATTASIDLYAENGPEYKSDNELQDIKDVLKICSSLIMMSEGFVKLSHFSVKEYLASEYVQNHAVKQVRDFSFNEELSHSVISQICLAYLLQFHASVLLDIDVDVSYPLAKYAAQHWIIHSQSGSKTKSQSCSVFALMMKLLIEENNAFVNWVQIYDIDGLYVYKRKGRYNITNPLYYASLAGLTEASYVLLEMRADVNAQGGVYGNALQAASYNGHEAIAKLLIEKGADVNAQGGYYGNALQAASSSYEGHEAIAKLLIEKGADVNAQGGYFGNALQAASYKGHEDIAKLLIEKGAD</sequence>
<gene>
    <name evidence="5" type="ORF">K443DRAFT_640771</name>
</gene>
<proteinExistence type="predicted"/>
<keyword evidence="6" id="KW-1185">Reference proteome</keyword>
<feature type="repeat" description="ANK" evidence="2">
    <location>
        <begin position="736"/>
        <end position="765"/>
    </location>
</feature>
<dbReference type="Gene3D" id="1.25.40.20">
    <property type="entry name" value="Ankyrin repeat-containing domain"/>
    <property type="match status" value="1"/>
</dbReference>
<evidence type="ECO:0000256" key="1">
    <source>
        <dbReference type="ARBA" id="ARBA00022737"/>
    </source>
</evidence>
<dbReference type="InterPro" id="IPR056884">
    <property type="entry name" value="NPHP3-like_N"/>
</dbReference>
<dbReference type="OrthoDB" id="194358at2759"/>
<evidence type="ECO:0000313" key="5">
    <source>
        <dbReference type="EMBL" id="KIJ94775.1"/>
    </source>
</evidence>
<name>A0A0C9WSN8_9AGAR</name>
<dbReference type="Pfam" id="PF24883">
    <property type="entry name" value="NPHP3_N"/>
    <property type="match status" value="1"/>
</dbReference>
<evidence type="ECO:0000313" key="6">
    <source>
        <dbReference type="Proteomes" id="UP000054477"/>
    </source>
</evidence>
<dbReference type="InterPro" id="IPR002110">
    <property type="entry name" value="Ankyrin_rpt"/>
</dbReference>
<dbReference type="InterPro" id="IPR036770">
    <property type="entry name" value="Ankyrin_rpt-contain_sf"/>
</dbReference>
<evidence type="ECO:0000259" key="4">
    <source>
        <dbReference type="Pfam" id="PF24883"/>
    </source>
</evidence>
<dbReference type="PROSITE" id="PS50297">
    <property type="entry name" value="ANK_REP_REGION"/>
    <property type="match status" value="2"/>
</dbReference>
<evidence type="ECO:0000259" key="3">
    <source>
        <dbReference type="Pfam" id="PF22939"/>
    </source>
</evidence>
<dbReference type="AlphaFoldDB" id="A0A0C9WSN8"/>